<feature type="region of interest" description="Disordered" evidence="9">
    <location>
        <begin position="24"/>
        <end position="43"/>
    </location>
</feature>
<dbReference type="EC" id="3.2.1.78" evidence="4"/>
<dbReference type="Gene3D" id="3.20.20.80">
    <property type="entry name" value="Glycosidases"/>
    <property type="match status" value="1"/>
</dbReference>
<feature type="signal peptide" evidence="10">
    <location>
        <begin position="1"/>
        <end position="23"/>
    </location>
</feature>
<dbReference type="GO" id="GO:0000272">
    <property type="term" value="P:polysaccharide catabolic process"/>
    <property type="evidence" value="ECO:0007669"/>
    <property type="project" value="InterPro"/>
</dbReference>
<evidence type="ECO:0000313" key="12">
    <source>
        <dbReference type="EMBL" id="QDZ23892.1"/>
    </source>
</evidence>
<dbReference type="STRING" id="1764295.A0A5B8MWH2"/>
<dbReference type="EMBL" id="CP031044">
    <property type="protein sequence ID" value="QDZ23892.1"/>
    <property type="molecule type" value="Genomic_DNA"/>
</dbReference>
<keyword evidence="8" id="KW-0326">Glycosidase</keyword>
<evidence type="ECO:0000256" key="7">
    <source>
        <dbReference type="ARBA" id="ARBA00022801"/>
    </source>
</evidence>
<evidence type="ECO:0000256" key="9">
    <source>
        <dbReference type="SAM" id="MobiDB-lite"/>
    </source>
</evidence>
<keyword evidence="6 10" id="KW-0732">Signal</keyword>
<dbReference type="GO" id="GO:0005576">
    <property type="term" value="C:extracellular region"/>
    <property type="evidence" value="ECO:0007669"/>
    <property type="project" value="UniProtKB-SubCell"/>
</dbReference>
<evidence type="ECO:0000256" key="4">
    <source>
        <dbReference type="ARBA" id="ARBA00012706"/>
    </source>
</evidence>
<keyword evidence="13" id="KW-1185">Reference proteome</keyword>
<feature type="chain" id="PRO_5022689394" description="mannan endo-1,4-beta-mannosidase" evidence="10">
    <location>
        <begin position="24"/>
        <end position="550"/>
    </location>
</feature>
<evidence type="ECO:0000256" key="2">
    <source>
        <dbReference type="ARBA" id="ARBA00004613"/>
    </source>
</evidence>
<dbReference type="OrthoDB" id="406631at2759"/>
<dbReference type="InterPro" id="IPR045053">
    <property type="entry name" value="MAN-like"/>
</dbReference>
<evidence type="ECO:0000256" key="6">
    <source>
        <dbReference type="ARBA" id="ARBA00022729"/>
    </source>
</evidence>
<dbReference type="AlphaFoldDB" id="A0A5B8MWH2"/>
<keyword evidence="5" id="KW-0964">Secreted</keyword>
<proteinExistence type="inferred from homology"/>
<evidence type="ECO:0000259" key="11">
    <source>
        <dbReference type="Pfam" id="PF26410"/>
    </source>
</evidence>
<dbReference type="Pfam" id="PF26410">
    <property type="entry name" value="GH5_mannosidase"/>
    <property type="match status" value="1"/>
</dbReference>
<name>A0A5B8MWH2_9CHLO</name>
<evidence type="ECO:0000313" key="13">
    <source>
        <dbReference type="Proteomes" id="UP000316726"/>
    </source>
</evidence>
<dbReference type="PROSITE" id="PS00659">
    <property type="entry name" value="GLYCOSYL_HYDROL_F5"/>
    <property type="match status" value="1"/>
</dbReference>
<evidence type="ECO:0000256" key="3">
    <source>
        <dbReference type="ARBA" id="ARBA00005641"/>
    </source>
</evidence>
<keyword evidence="7 12" id="KW-0378">Hydrolase</keyword>
<evidence type="ECO:0000256" key="8">
    <source>
        <dbReference type="ARBA" id="ARBA00023295"/>
    </source>
</evidence>
<reference evidence="12 13" key="1">
    <citation type="submission" date="2018-07" db="EMBL/GenBank/DDBJ databases">
        <title>The complete nuclear genome of the prasinophyte Chloropicon primus (CCMP1205).</title>
        <authorList>
            <person name="Pombert J.-F."/>
            <person name="Otis C."/>
            <person name="Turmel M."/>
            <person name="Lemieux C."/>
        </authorList>
    </citation>
    <scope>NUCLEOTIDE SEQUENCE [LARGE SCALE GENOMIC DNA]</scope>
    <source>
        <strain evidence="12 13">CCMP1205</strain>
    </source>
</reference>
<accession>A0A5B8MWH2</accession>
<comment type="subcellular location">
    <subcellularLocation>
        <location evidence="2">Secreted</location>
    </subcellularLocation>
</comment>
<dbReference type="InterPro" id="IPR001547">
    <property type="entry name" value="Glyco_hydro_5"/>
</dbReference>
<dbReference type="InterPro" id="IPR017853">
    <property type="entry name" value="GH"/>
</dbReference>
<dbReference type="PANTHER" id="PTHR31451:SF39">
    <property type="entry name" value="MANNAN ENDO-1,4-BETA-MANNOSIDASE 1"/>
    <property type="match status" value="1"/>
</dbReference>
<evidence type="ECO:0000256" key="5">
    <source>
        <dbReference type="ARBA" id="ARBA00022525"/>
    </source>
</evidence>
<evidence type="ECO:0000256" key="10">
    <source>
        <dbReference type="SAM" id="SignalP"/>
    </source>
</evidence>
<sequence length="550" mass="62433">MTRSGAWVLALVVVQAIACGVGGQEDLSGRPTDLEATETSPNDLSMLSDEELMAELERRKAELGRREPPPTNATTRGPDLAALDEIAIPYPRNDSNYYLSANETVPSYPIDNSAFQAPVKDFVRVFDGEFVVVSNTSGVAMCKPFFLTGWNSWDVTRVPRIQSYRSMNGQRALTQQLQTASQSGLNVLRAWAHTIDPSYPVMKAPGEYDEEGLKAIDYLLSEASKYGIRVVLSFVDNWKYPGGVDQMLDWSATAPEREIPVPGSLLEGGDYNQRSLSADVKNYIVRRHSLFYTDEGARDIYRDYVRTLVNRKNAYNGRVYKEDPTILAWNLINEPRCESWLVEDCEEKLQAWIESESAYVKEQDPNHLVTVGEEGFWSSGSPNEYANPTSWAKDMGQDFKLNHMPKDIDFATIHIWPDTWKRPEESFQRSWILTHMREAEEELGKPLVLEEFGKSIESYEDGIEARNQVYRSAHELVEESVRNNRGLKGSIFWNWESNLLRKPGTYEVDTEDTTFALIKEHTGRMKEIQAKKQAFDCEDAAAARVLYAPK</sequence>
<feature type="domain" description="Glycoside hydrolase family 5" evidence="11">
    <location>
        <begin position="129"/>
        <end position="496"/>
    </location>
</feature>
<protein>
    <recommendedName>
        <fullName evidence="4">mannan endo-1,4-beta-mannosidase</fullName>
        <ecNumber evidence="4">3.2.1.78</ecNumber>
    </recommendedName>
</protein>
<gene>
    <name evidence="12" type="ORF">A3770_11p64100</name>
</gene>
<dbReference type="SUPFAM" id="SSF51445">
    <property type="entry name" value="(Trans)glycosidases"/>
    <property type="match status" value="1"/>
</dbReference>
<comment type="catalytic activity">
    <reaction evidence="1">
        <text>Random hydrolysis of (1-&gt;4)-beta-D-mannosidic linkages in mannans, galactomannans and glucomannans.</text>
        <dbReference type="EC" id="3.2.1.78"/>
    </reaction>
</comment>
<comment type="similarity">
    <text evidence="3">Belongs to the glycosyl hydrolase 5 (cellulase A) family.</text>
</comment>
<organism evidence="12 13">
    <name type="scientific">Chloropicon primus</name>
    <dbReference type="NCBI Taxonomy" id="1764295"/>
    <lineage>
        <taxon>Eukaryota</taxon>
        <taxon>Viridiplantae</taxon>
        <taxon>Chlorophyta</taxon>
        <taxon>Chloropicophyceae</taxon>
        <taxon>Chloropicales</taxon>
        <taxon>Chloropicaceae</taxon>
        <taxon>Chloropicon</taxon>
    </lineage>
</organism>
<dbReference type="Proteomes" id="UP000316726">
    <property type="component" value="Chromosome 11"/>
</dbReference>
<dbReference type="PANTHER" id="PTHR31451">
    <property type="match status" value="1"/>
</dbReference>
<dbReference type="GO" id="GO:0016985">
    <property type="term" value="F:mannan endo-1,4-beta-mannosidase activity"/>
    <property type="evidence" value="ECO:0007669"/>
    <property type="project" value="UniProtKB-EC"/>
</dbReference>
<evidence type="ECO:0000256" key="1">
    <source>
        <dbReference type="ARBA" id="ARBA00001678"/>
    </source>
</evidence>
<dbReference type="InterPro" id="IPR018087">
    <property type="entry name" value="Glyco_hydro_5_CS"/>
</dbReference>